<accession>A0A0G9JPJ8</accession>
<dbReference type="Gene3D" id="3.40.109.10">
    <property type="entry name" value="NADH Oxidase"/>
    <property type="match status" value="1"/>
</dbReference>
<keyword evidence="2 5" id="KW-0285">Flavoprotein</keyword>
<dbReference type="PANTHER" id="PTHR43425:SF2">
    <property type="entry name" value="OXYGEN-INSENSITIVE NADPH NITROREDUCTASE"/>
    <property type="match status" value="1"/>
</dbReference>
<dbReference type="Pfam" id="PF00881">
    <property type="entry name" value="Nitroreductase"/>
    <property type="match status" value="1"/>
</dbReference>
<evidence type="ECO:0000259" key="6">
    <source>
        <dbReference type="Pfam" id="PF00881"/>
    </source>
</evidence>
<comment type="similarity">
    <text evidence="1 5">Belongs to the flavin oxidoreductase frp family.</text>
</comment>
<proteinExistence type="inferred from homology"/>
<dbReference type="AlphaFoldDB" id="A0A0G9JPJ8"/>
<sequence length="252" mass="28550">MNNIIKQLLNRKSVRNFTGESVKDEDLKLIFEAAQRCPTSINGQQISLVYTKDKKKIKEIAKLCRGQKQIETADVFVTIVIDFNRTSYAIESLGKEQVIEKSAEGIVVGAVDAGIMLSSLQTAAESLGYGTTAIGAVRCEPDMFIKILDLPKKTYPLLGTTIGVAKQFVIDAPLKPRVPLESFVFEDKYDSLKVKKGVNEYENTLKNFRKENGMEYKTSYKEDIASFYENYYMPKVKESFEKQGFKFKDKEE</sequence>
<dbReference type="PATRIC" id="fig|1447256.3.peg.2554"/>
<dbReference type="Proteomes" id="UP000035514">
    <property type="component" value="Unassembled WGS sequence"/>
</dbReference>
<reference evidence="7 8" key="1">
    <citation type="submission" date="2014-01" db="EMBL/GenBank/DDBJ databases">
        <title>Development of a Comparative Genomic Fingerprinting Assay for High Resolution Genotyping of Arcobacter butzleri.</title>
        <authorList>
            <person name="Webb A.L."/>
            <person name="Inglis G.D."/>
            <person name="Kruczkiewicz P."/>
            <person name="Selinger L.B."/>
            <person name="Taboada E.N."/>
        </authorList>
    </citation>
    <scope>NUCLEOTIDE SEQUENCE [LARGE SCALE GENOMIC DNA]</scope>
    <source>
        <strain evidence="7 8">L348</strain>
    </source>
</reference>
<gene>
    <name evidence="7" type="ORF">AA20_13020</name>
</gene>
<dbReference type="PANTHER" id="PTHR43425">
    <property type="entry name" value="OXYGEN-INSENSITIVE NADPH NITROREDUCTASE"/>
    <property type="match status" value="1"/>
</dbReference>
<comment type="caution">
    <text evidence="7">The sequence shown here is derived from an EMBL/GenBank/DDBJ whole genome shotgun (WGS) entry which is preliminary data.</text>
</comment>
<evidence type="ECO:0000256" key="2">
    <source>
        <dbReference type="ARBA" id="ARBA00022630"/>
    </source>
</evidence>
<keyword evidence="5" id="KW-0521">NADP</keyword>
<dbReference type="InterPro" id="IPR000415">
    <property type="entry name" value="Nitroreductase-like"/>
</dbReference>
<dbReference type="SUPFAM" id="SSF55469">
    <property type="entry name" value="FMN-dependent nitroreductase-like"/>
    <property type="match status" value="1"/>
</dbReference>
<keyword evidence="3 5" id="KW-0288">FMN</keyword>
<protein>
    <submittedName>
        <fullName evidence="7">Nitroreductase</fullName>
    </submittedName>
</protein>
<evidence type="ECO:0000256" key="4">
    <source>
        <dbReference type="ARBA" id="ARBA00023002"/>
    </source>
</evidence>
<dbReference type="PIRSF" id="PIRSF005426">
    <property type="entry name" value="Frp"/>
    <property type="match status" value="1"/>
</dbReference>
<evidence type="ECO:0000313" key="7">
    <source>
        <dbReference type="EMBL" id="KLD96090.1"/>
    </source>
</evidence>
<dbReference type="GO" id="GO:0016491">
    <property type="term" value="F:oxidoreductase activity"/>
    <property type="evidence" value="ECO:0007669"/>
    <property type="project" value="UniProtKB-UniRule"/>
</dbReference>
<evidence type="ECO:0000256" key="3">
    <source>
        <dbReference type="ARBA" id="ARBA00022643"/>
    </source>
</evidence>
<organism evidence="7 8">
    <name type="scientific">Aliarcobacter butzleri L348</name>
    <dbReference type="NCBI Taxonomy" id="1447256"/>
    <lineage>
        <taxon>Bacteria</taxon>
        <taxon>Pseudomonadati</taxon>
        <taxon>Campylobacterota</taxon>
        <taxon>Epsilonproteobacteria</taxon>
        <taxon>Campylobacterales</taxon>
        <taxon>Arcobacteraceae</taxon>
        <taxon>Aliarcobacter</taxon>
    </lineage>
</organism>
<evidence type="ECO:0000256" key="1">
    <source>
        <dbReference type="ARBA" id="ARBA00008366"/>
    </source>
</evidence>
<dbReference type="InterPro" id="IPR029479">
    <property type="entry name" value="Nitroreductase"/>
</dbReference>
<evidence type="ECO:0000313" key="8">
    <source>
        <dbReference type="Proteomes" id="UP000035514"/>
    </source>
</evidence>
<dbReference type="RefSeq" id="WP_046997523.1">
    <property type="nucleotide sequence ID" value="NZ_JAIQ01000174.1"/>
</dbReference>
<keyword evidence="4 5" id="KW-0560">Oxidoreductase</keyword>
<dbReference type="InterPro" id="IPR016446">
    <property type="entry name" value="Flavin_OxRdtase_Frp"/>
</dbReference>
<feature type="domain" description="Nitroreductase" evidence="6">
    <location>
        <begin position="9"/>
        <end position="163"/>
    </location>
</feature>
<evidence type="ECO:0000256" key="5">
    <source>
        <dbReference type="PIRNR" id="PIRNR005426"/>
    </source>
</evidence>
<dbReference type="EMBL" id="JAIQ01000174">
    <property type="protein sequence ID" value="KLD96090.1"/>
    <property type="molecule type" value="Genomic_DNA"/>
</dbReference>
<name>A0A0G9JPJ8_9BACT</name>